<reference evidence="2 3" key="1">
    <citation type="submission" date="2020-01" db="EMBL/GenBank/DDBJ databases">
        <authorList>
            <person name="Gupta K D."/>
        </authorList>
    </citation>
    <scope>NUCLEOTIDE SEQUENCE [LARGE SCALE GENOMIC DNA]</scope>
</reference>
<gene>
    <name evidence="2" type="ORF">AAE3_LOCUS8715</name>
</gene>
<dbReference type="GO" id="GO:0006281">
    <property type="term" value="P:DNA repair"/>
    <property type="evidence" value="ECO:0007669"/>
    <property type="project" value="UniProtKB-ARBA"/>
</dbReference>
<dbReference type="Pfam" id="PF00867">
    <property type="entry name" value="XPG_I"/>
    <property type="match status" value="1"/>
</dbReference>
<feature type="domain" description="XPG-I" evidence="1">
    <location>
        <begin position="141"/>
        <end position="213"/>
    </location>
</feature>
<dbReference type="SMART" id="SM00484">
    <property type="entry name" value="XPGI"/>
    <property type="match status" value="1"/>
</dbReference>
<sequence length="496" mass="55572">MGPRSMLLNLDMKSATHCSSGFEHPWVSKDFGRLSNNRANESLFRHFRSPTELQELNFQVTTAFVSVSTLPILDECATIANKMLHEGALYIFFNKLRIYLQSPVSLVFIFEGPSKPRIKRGHQVQGHHEPWWFKLAKELIQYFGYHVREAPGEAEAELANLNCLGLINRVITSDSDVLIFGAKLVFRILSNKNRNFDDEFMVYSDEVLEKNHSLTLGSMVLIALSSGGNYDEGIAGCGLSTAQALARCGFGDELLKAACILNEDRLKCFLVYWRLVLQKELATNSKNMLGSCQPTLAAAIPPAFPNPAILKLYTNPITSSSIGFSLPNTKSWVGREPFIHELAQFCSDYFGWKTEAMLKAKFESLLWEGVFLQMLYSPLSLYNLETKSLCTPNTHATILSISHGIRKGQYRMKMGDGKHPKITVRTDNFISLMGEGFAASSGDNSIKVWVSKRAFKTSTPEDLQRWSMDQPVASSSHAELKNFHEVIDLTNVDGDD</sequence>
<comment type="caution">
    <text evidence="2">The sequence shown here is derived from an EMBL/GenBank/DDBJ whole genome shotgun (WGS) entry which is preliminary data.</text>
</comment>
<dbReference type="GO" id="GO:0017108">
    <property type="term" value="F:5'-flap endonuclease activity"/>
    <property type="evidence" value="ECO:0007669"/>
    <property type="project" value="TreeGrafter"/>
</dbReference>
<dbReference type="InterPro" id="IPR006086">
    <property type="entry name" value="XPG-I_dom"/>
</dbReference>
<dbReference type="PANTHER" id="PTHR11081:SF75">
    <property type="entry name" value="ENDONUCLEASE, PUTATIVE (AFU_ORTHOLOGUE AFUA_3G13260)-RELATED"/>
    <property type="match status" value="1"/>
</dbReference>
<dbReference type="GO" id="GO:0008821">
    <property type="term" value="F:crossover junction DNA endonuclease activity"/>
    <property type="evidence" value="ECO:0007669"/>
    <property type="project" value="InterPro"/>
</dbReference>
<dbReference type="SUPFAM" id="SSF47807">
    <property type="entry name" value="5' to 3' exonuclease, C-terminal subdomain"/>
    <property type="match status" value="1"/>
</dbReference>
<dbReference type="Gene3D" id="3.40.50.1010">
    <property type="entry name" value="5'-nuclease"/>
    <property type="match status" value="1"/>
</dbReference>
<evidence type="ECO:0000259" key="1">
    <source>
        <dbReference type="SMART" id="SM00484"/>
    </source>
</evidence>
<evidence type="ECO:0000313" key="3">
    <source>
        <dbReference type="Proteomes" id="UP000467700"/>
    </source>
</evidence>
<dbReference type="SUPFAM" id="SSF88723">
    <property type="entry name" value="PIN domain-like"/>
    <property type="match status" value="1"/>
</dbReference>
<dbReference type="CDD" id="cd09870">
    <property type="entry name" value="PIN_YEN1"/>
    <property type="match status" value="1"/>
</dbReference>
<evidence type="ECO:0000313" key="2">
    <source>
        <dbReference type="EMBL" id="CAA7266506.1"/>
    </source>
</evidence>
<dbReference type="InterPro" id="IPR037316">
    <property type="entry name" value="Yen1_H3TH"/>
</dbReference>
<dbReference type="OrthoDB" id="3005703at2759"/>
<keyword evidence="3" id="KW-1185">Reference proteome</keyword>
<dbReference type="InterPro" id="IPR036279">
    <property type="entry name" value="5-3_exonuclease_C_sf"/>
</dbReference>
<accession>A0A8S0WV80</accession>
<dbReference type="EMBL" id="CACVBS010000055">
    <property type="protein sequence ID" value="CAA7266506.1"/>
    <property type="molecule type" value="Genomic_DNA"/>
</dbReference>
<dbReference type="PANTHER" id="PTHR11081">
    <property type="entry name" value="FLAP ENDONUCLEASE FAMILY MEMBER"/>
    <property type="match status" value="1"/>
</dbReference>
<dbReference type="InterPro" id="IPR006084">
    <property type="entry name" value="XPG/Rad2"/>
</dbReference>
<dbReference type="PRINTS" id="PR00853">
    <property type="entry name" value="XPGRADSUPER"/>
</dbReference>
<name>A0A8S0WV80_CYCAE</name>
<organism evidence="2 3">
    <name type="scientific">Cyclocybe aegerita</name>
    <name type="common">Black poplar mushroom</name>
    <name type="synonym">Agrocybe aegerita</name>
    <dbReference type="NCBI Taxonomy" id="1973307"/>
    <lineage>
        <taxon>Eukaryota</taxon>
        <taxon>Fungi</taxon>
        <taxon>Dikarya</taxon>
        <taxon>Basidiomycota</taxon>
        <taxon>Agaricomycotina</taxon>
        <taxon>Agaricomycetes</taxon>
        <taxon>Agaricomycetidae</taxon>
        <taxon>Agaricales</taxon>
        <taxon>Agaricineae</taxon>
        <taxon>Bolbitiaceae</taxon>
        <taxon>Cyclocybe</taxon>
    </lineage>
</organism>
<proteinExistence type="predicted"/>
<dbReference type="AlphaFoldDB" id="A0A8S0WV80"/>
<dbReference type="InterPro" id="IPR029060">
    <property type="entry name" value="PIN-like_dom_sf"/>
</dbReference>
<protein>
    <recommendedName>
        <fullName evidence="1">XPG-I domain-containing protein</fullName>
    </recommendedName>
</protein>
<dbReference type="Proteomes" id="UP000467700">
    <property type="component" value="Unassembled WGS sequence"/>
</dbReference>
<dbReference type="CDD" id="cd09906">
    <property type="entry name" value="H3TH_YEN1"/>
    <property type="match status" value="1"/>
</dbReference>